<evidence type="ECO:0000313" key="4">
    <source>
        <dbReference type="EMBL" id="MBE5040570.1"/>
    </source>
</evidence>
<gene>
    <name evidence="4" type="ORF">INF28_08865</name>
</gene>
<feature type="domain" description="SbsA Ig-like" evidence="3">
    <location>
        <begin position="636"/>
        <end position="719"/>
    </location>
</feature>
<dbReference type="Proteomes" id="UP000806542">
    <property type="component" value="Unassembled WGS sequence"/>
</dbReference>
<name>A0A9D5R911_9FIRM</name>
<comment type="caution">
    <text evidence="4">The sequence shown here is derived from an EMBL/GenBank/DDBJ whole genome shotgun (WGS) entry which is preliminary data.</text>
</comment>
<evidence type="ECO:0000313" key="5">
    <source>
        <dbReference type="Proteomes" id="UP000806542"/>
    </source>
</evidence>
<dbReference type="InterPro" id="IPR032812">
    <property type="entry name" value="SbsA_Ig"/>
</dbReference>
<feature type="domain" description="SbsA Ig-like" evidence="3">
    <location>
        <begin position="231"/>
        <end position="333"/>
    </location>
</feature>
<dbReference type="Gene3D" id="2.60.40.1220">
    <property type="match status" value="1"/>
</dbReference>
<dbReference type="Gene3D" id="2.60.40.3710">
    <property type="match status" value="1"/>
</dbReference>
<organism evidence="4 5">
    <name type="scientific">Ructibacterium gallinarum</name>
    <dbReference type="NCBI Taxonomy" id="2779355"/>
    <lineage>
        <taxon>Bacteria</taxon>
        <taxon>Bacillati</taxon>
        <taxon>Bacillota</taxon>
        <taxon>Clostridia</taxon>
        <taxon>Eubacteriales</taxon>
        <taxon>Oscillospiraceae</taxon>
        <taxon>Ructibacterium</taxon>
    </lineage>
</organism>
<feature type="domain" description="SbsA Ig-like" evidence="3">
    <location>
        <begin position="338"/>
        <end position="431"/>
    </location>
</feature>
<keyword evidence="1 2" id="KW-0732">Signal</keyword>
<evidence type="ECO:0000256" key="1">
    <source>
        <dbReference type="ARBA" id="ARBA00022729"/>
    </source>
</evidence>
<keyword evidence="5" id="KW-1185">Reference proteome</keyword>
<dbReference type="SUPFAM" id="SSF49899">
    <property type="entry name" value="Concanavalin A-like lectins/glucanases"/>
    <property type="match status" value="1"/>
</dbReference>
<dbReference type="InterPro" id="IPR013320">
    <property type="entry name" value="ConA-like_dom_sf"/>
</dbReference>
<dbReference type="Gene3D" id="2.60.120.200">
    <property type="match status" value="1"/>
</dbReference>
<evidence type="ECO:0000256" key="2">
    <source>
        <dbReference type="SAM" id="SignalP"/>
    </source>
</evidence>
<dbReference type="EMBL" id="JADCKB010000018">
    <property type="protein sequence ID" value="MBE5040570.1"/>
    <property type="molecule type" value="Genomic_DNA"/>
</dbReference>
<evidence type="ECO:0000259" key="3">
    <source>
        <dbReference type="Pfam" id="PF13205"/>
    </source>
</evidence>
<dbReference type="AlphaFoldDB" id="A0A9D5R911"/>
<reference evidence="4" key="1">
    <citation type="submission" date="2020-10" db="EMBL/GenBank/DDBJ databases">
        <title>ChiBAC.</title>
        <authorList>
            <person name="Zenner C."/>
            <person name="Hitch T.C.A."/>
            <person name="Clavel T."/>
        </authorList>
    </citation>
    <scope>NUCLEOTIDE SEQUENCE</scope>
    <source>
        <strain evidence="4">DSM 107454</strain>
    </source>
</reference>
<dbReference type="RefSeq" id="WP_226393123.1">
    <property type="nucleotide sequence ID" value="NZ_JADCKB010000018.1"/>
</dbReference>
<feature type="chain" id="PRO_5038867158" evidence="2">
    <location>
        <begin position="28"/>
        <end position="821"/>
    </location>
</feature>
<feature type="signal peptide" evidence="2">
    <location>
        <begin position="1"/>
        <end position="27"/>
    </location>
</feature>
<sequence length="821" mass="89615">MKTMTLKKISAGIAVMLFLSQAVFVSAQENDTVYYENYFDNQTEMGSVFSGDGSTFSVENGMGKIVTTKPNGTARQVFATFDSNKPLHRVQEGAVDTLEVKVKFEKGTIKYLFGTRDNSVPEEKSNSTLLKFGDTTGNVLRGADDVDFVGVKMTPNEWQHLYFVFNNDSYDLYIDGNKANTTPVNLKGKTMNPLNITQIDKLLFQGNKDTTVQQTTWIDDFISQKLVPICLTKSTIADNASGVSVDTKQVTLDFNTIIDANSLSALKVYAGERELSSAEYTAAIDKSDATKVVVTFVGNLTGSTVYKINYIGVRDVINEVSSNEANGQIQFTTEAIETPFEIVSAEPISDVGLSTPVVITFNKAVSPEGLEEKITLNPSNEFTAVVDGTKVTISPKYNWLANKTYEVSFDGLTALDGTVINNNTSSKSFSTVADPYAAAAKSGDFSWYSGGADKIGKVDAAEAKAAGVCGVSYGGVKEIDMLSGKTDLPFVYRNTMGSDDDVLSGNMLYLKSKNVSECIVYEVENGLGEFILTTGEKTGADSGVISFYTADEGQDFTDDSVYTQVTAVKSNDLLTDKWNGNITYKVTMNDPKVKYIKVVISKQPDLTAEALYIPVLMRTEIKPYTPKTKIYKAINSSNNTVDVTFDGLLDKSSVAKECFTIKNNEVMSAKVIEQGSRYRQTVRLTLKNKLTLGNEYNVSVTGVKDIYGNNKEESVVSFTAQDQTIKFENIIELNGSVSGTINIPTGNKSVGETVKVIAAYYENDCMKDVGIMEIALSEDENNFKVMLNNISRDAVNTTVKVMLWTSLEELVPLCEAATPAK</sequence>
<protein>
    <submittedName>
        <fullName evidence="4">Ig-like domain-containing protein</fullName>
    </submittedName>
</protein>
<accession>A0A9D5R911</accession>
<dbReference type="Pfam" id="PF13205">
    <property type="entry name" value="Big_5"/>
    <property type="match status" value="3"/>
</dbReference>
<proteinExistence type="predicted"/>
<dbReference type="InterPro" id="IPR014755">
    <property type="entry name" value="Cu-Rt/internalin_Ig-like"/>
</dbReference>